<organism evidence="3 4">
    <name type="scientific">Pseudonocardia hierapolitana</name>
    <dbReference type="NCBI Taxonomy" id="1128676"/>
    <lineage>
        <taxon>Bacteria</taxon>
        <taxon>Bacillati</taxon>
        <taxon>Actinomycetota</taxon>
        <taxon>Actinomycetes</taxon>
        <taxon>Pseudonocardiales</taxon>
        <taxon>Pseudonocardiaceae</taxon>
        <taxon>Pseudonocardia</taxon>
    </lineage>
</organism>
<reference evidence="3 4" key="1">
    <citation type="submission" date="2019-06" db="EMBL/GenBank/DDBJ databases">
        <title>Sequencing the genomes of 1000 actinobacteria strains.</title>
        <authorList>
            <person name="Klenk H.-P."/>
        </authorList>
    </citation>
    <scope>NUCLEOTIDE SEQUENCE [LARGE SCALE GENOMIC DNA]</scope>
    <source>
        <strain evidence="3 4">DSM 45671</strain>
    </source>
</reference>
<dbReference type="GO" id="GO:0020037">
    <property type="term" value="F:heme binding"/>
    <property type="evidence" value="ECO:0007669"/>
    <property type="project" value="InterPro"/>
</dbReference>
<keyword evidence="2" id="KW-0560">Oxidoreductase</keyword>
<keyword evidence="2" id="KW-0503">Monooxygenase</keyword>
<dbReference type="AlphaFoldDB" id="A0A561SX24"/>
<evidence type="ECO:0000256" key="1">
    <source>
        <dbReference type="ARBA" id="ARBA00010617"/>
    </source>
</evidence>
<dbReference type="PRINTS" id="PR00385">
    <property type="entry name" value="P450"/>
</dbReference>
<dbReference type="OrthoDB" id="4156795at2"/>
<proteinExistence type="inferred from homology"/>
<dbReference type="InterPro" id="IPR001128">
    <property type="entry name" value="Cyt_P450"/>
</dbReference>
<dbReference type="Gene3D" id="1.10.630.10">
    <property type="entry name" value="Cytochrome P450"/>
    <property type="match status" value="1"/>
</dbReference>
<dbReference type="PROSITE" id="PS00086">
    <property type="entry name" value="CYTOCHROME_P450"/>
    <property type="match status" value="1"/>
</dbReference>
<evidence type="ECO:0000256" key="2">
    <source>
        <dbReference type="RuleBase" id="RU000461"/>
    </source>
</evidence>
<dbReference type="PANTHER" id="PTHR46696">
    <property type="entry name" value="P450, PUTATIVE (EUROFUNG)-RELATED"/>
    <property type="match status" value="1"/>
</dbReference>
<dbReference type="InterPro" id="IPR036396">
    <property type="entry name" value="Cyt_P450_sf"/>
</dbReference>
<dbReference type="PRINTS" id="PR00359">
    <property type="entry name" value="BP450"/>
</dbReference>
<accession>A0A561SX24</accession>
<dbReference type="InterPro" id="IPR002397">
    <property type="entry name" value="Cyt_P450_B"/>
</dbReference>
<dbReference type="GO" id="GO:0016705">
    <property type="term" value="F:oxidoreductase activity, acting on paired donors, with incorporation or reduction of molecular oxygen"/>
    <property type="evidence" value="ECO:0007669"/>
    <property type="project" value="InterPro"/>
</dbReference>
<evidence type="ECO:0000313" key="3">
    <source>
        <dbReference type="EMBL" id="TWF79418.1"/>
    </source>
</evidence>
<dbReference type="GO" id="GO:0005506">
    <property type="term" value="F:iron ion binding"/>
    <property type="evidence" value="ECO:0007669"/>
    <property type="project" value="InterPro"/>
</dbReference>
<dbReference type="PANTHER" id="PTHR46696:SF1">
    <property type="entry name" value="CYTOCHROME P450 YJIB-RELATED"/>
    <property type="match status" value="1"/>
</dbReference>
<dbReference type="GO" id="GO:0004497">
    <property type="term" value="F:monooxygenase activity"/>
    <property type="evidence" value="ECO:0007669"/>
    <property type="project" value="UniProtKB-KW"/>
</dbReference>
<keyword evidence="2" id="KW-0479">Metal-binding</keyword>
<name>A0A561SX24_9PSEU</name>
<dbReference type="InterPro" id="IPR017972">
    <property type="entry name" value="Cyt_P450_CS"/>
</dbReference>
<gene>
    <name evidence="3" type="ORF">FHX44_115351</name>
</gene>
<comment type="similarity">
    <text evidence="1 2">Belongs to the cytochrome P450 family.</text>
</comment>
<protein>
    <submittedName>
        <fullName evidence="3">Cytochrome P450</fullName>
    </submittedName>
</protein>
<sequence length="372" mass="39558">MIHAPSPCGPPRWVHLPDGVDGWLVTRHADARAVLADPRFVRDPARVARLRGQPVPHGGGRAATLLHLDTPGHTRVRRAVNPAFTARRAEQHGSLIDEMASTLVERCQGSGRADLVCDLAVPLAVRVLCEVAGLPAADHARFGPWVRQVHRIDGGAEAGRRTLEAIDALDGYLRERIAGGAPGVLGELAGAERLTEDEVIALGRDLLVGGYESTANLISGGLALLLAEPGRYERLRRDPGLVDAVVEECLRQVAPFPLLEARYAAEEVEVGGAVFAPGDAVVVDVAAANRDPDRFAAGAGWDPERAAGHLSFGHGAHHCLGAMLARREALAAFRAVLAFTGLRLDCAPDDLVWEPGFTPALRALPVRFTPKG</sequence>
<comment type="caution">
    <text evidence="3">The sequence shown here is derived from an EMBL/GenBank/DDBJ whole genome shotgun (WGS) entry which is preliminary data.</text>
</comment>
<dbReference type="SUPFAM" id="SSF48264">
    <property type="entry name" value="Cytochrome P450"/>
    <property type="match status" value="1"/>
</dbReference>
<dbReference type="EMBL" id="VIWU01000001">
    <property type="protein sequence ID" value="TWF79418.1"/>
    <property type="molecule type" value="Genomic_DNA"/>
</dbReference>
<dbReference type="Pfam" id="PF00067">
    <property type="entry name" value="p450"/>
    <property type="match status" value="1"/>
</dbReference>
<evidence type="ECO:0000313" key="4">
    <source>
        <dbReference type="Proteomes" id="UP000321261"/>
    </source>
</evidence>
<keyword evidence="2" id="KW-0349">Heme</keyword>
<keyword evidence="4" id="KW-1185">Reference proteome</keyword>
<dbReference type="RefSeq" id="WP_147258279.1">
    <property type="nucleotide sequence ID" value="NZ_VIWU01000001.1"/>
</dbReference>
<keyword evidence="2" id="KW-0408">Iron</keyword>
<dbReference type="Proteomes" id="UP000321261">
    <property type="component" value="Unassembled WGS sequence"/>
</dbReference>